<organism evidence="4 5">
    <name type="scientific">Clostridium oceanicum</name>
    <dbReference type="NCBI Taxonomy" id="1543"/>
    <lineage>
        <taxon>Bacteria</taxon>
        <taxon>Bacillati</taxon>
        <taxon>Bacillota</taxon>
        <taxon>Clostridia</taxon>
        <taxon>Eubacteriales</taxon>
        <taxon>Clostridiaceae</taxon>
        <taxon>Clostridium</taxon>
    </lineage>
</organism>
<dbReference type="EMBL" id="BAAACG010000019">
    <property type="protein sequence ID" value="GAA0747025.1"/>
    <property type="molecule type" value="Genomic_DNA"/>
</dbReference>
<evidence type="ECO:0000256" key="3">
    <source>
        <dbReference type="SAM" id="Phobius"/>
    </source>
</evidence>
<dbReference type="PANTHER" id="PTHR22550:SF5">
    <property type="entry name" value="LEUCINE ZIPPER PROTEIN 4"/>
    <property type="match status" value="1"/>
</dbReference>
<protein>
    <submittedName>
        <fullName evidence="4">Spore germination protein</fullName>
    </submittedName>
</protein>
<feature type="transmembrane region" description="Helical" evidence="3">
    <location>
        <begin position="355"/>
        <end position="380"/>
    </location>
</feature>
<proteinExistence type="inferred from homology"/>
<evidence type="ECO:0000256" key="2">
    <source>
        <dbReference type="ARBA" id="ARBA00023136"/>
    </source>
</evidence>
<keyword evidence="3" id="KW-0812">Transmembrane</keyword>
<dbReference type="InterPro" id="IPR004995">
    <property type="entry name" value="Spore_Ger"/>
</dbReference>
<dbReference type="PIRSF" id="PIRSF005690">
    <property type="entry name" value="GerBA"/>
    <property type="match status" value="1"/>
</dbReference>
<reference evidence="4 5" key="1">
    <citation type="journal article" date="2019" name="Int. J. Syst. Evol. Microbiol.">
        <title>The Global Catalogue of Microorganisms (GCM) 10K type strain sequencing project: providing services to taxonomists for standard genome sequencing and annotation.</title>
        <authorList>
            <consortium name="The Broad Institute Genomics Platform"/>
            <consortium name="The Broad Institute Genome Sequencing Center for Infectious Disease"/>
            <person name="Wu L."/>
            <person name="Ma J."/>
        </authorList>
    </citation>
    <scope>NUCLEOTIDE SEQUENCE [LARGE SCALE GENOMIC DNA]</scope>
    <source>
        <strain evidence="4 5">JCM 1407</strain>
    </source>
</reference>
<sequence length="468" mass="52498">MNYKYLDYIKDKLKNNFDIVYRKLNHKNTNLCMIFVSNLCDSKFISNYIIYPIIKDENFSYTIESLQENIISANSVGIVKDKDDAIMHILSGDVVILSDSSKEVMYIEAKGFVKRNVSIPSTESVIKGPKESFTEVLMDNISLIRRKLKNPNLKVENFTIGNTTNTLVALCYLEGTAPQKLVDDIKNKIQNINIDVTLESNSIEEKLSYNKSFFDTTSTSEKPDVISSKIIEGRVALIIDGSPFVITVPHFFIENIQMADDYYTKKSFANLNRFIRWIALFICLFLPGMYLAITTHHFPLIPYVFVFRLAKSRAGVPFPTIIEVLLMTFFFQLVREAGLRLPQPIGQSMSIVGALILGDAAVGAGLASQTTMVIVGITSISTFLVPKFYNAVAMWSIVFSITSAFGGLPAFYLTFCVFLSHISSLESCGYPYLYPIGTSNKINAKDILSRNDLESSNDPIPSDNNNNK</sequence>
<feature type="transmembrane region" description="Helical" evidence="3">
    <location>
        <begin position="274"/>
        <end position="294"/>
    </location>
</feature>
<evidence type="ECO:0000256" key="1">
    <source>
        <dbReference type="ARBA" id="ARBA00005278"/>
    </source>
</evidence>
<comment type="similarity">
    <text evidence="1">Belongs to the GerABKA family.</text>
</comment>
<evidence type="ECO:0000313" key="5">
    <source>
        <dbReference type="Proteomes" id="UP001501510"/>
    </source>
</evidence>
<evidence type="ECO:0000313" key="4">
    <source>
        <dbReference type="EMBL" id="GAA0747025.1"/>
    </source>
</evidence>
<keyword evidence="5" id="KW-1185">Reference proteome</keyword>
<dbReference type="Pfam" id="PF03323">
    <property type="entry name" value="GerA"/>
    <property type="match status" value="1"/>
</dbReference>
<feature type="transmembrane region" description="Helical" evidence="3">
    <location>
        <begin position="314"/>
        <end position="334"/>
    </location>
</feature>
<accession>A0ABN1JUP8</accession>
<dbReference type="RefSeq" id="WP_343763874.1">
    <property type="nucleotide sequence ID" value="NZ_BAAACG010000019.1"/>
</dbReference>
<gene>
    <name evidence="4" type="ORF">GCM10008906_35420</name>
</gene>
<keyword evidence="3" id="KW-1133">Transmembrane helix</keyword>
<name>A0ABN1JUP8_9CLOT</name>
<comment type="caution">
    <text evidence="4">The sequence shown here is derived from an EMBL/GenBank/DDBJ whole genome shotgun (WGS) entry which is preliminary data.</text>
</comment>
<dbReference type="PANTHER" id="PTHR22550">
    <property type="entry name" value="SPORE GERMINATION PROTEIN"/>
    <property type="match status" value="1"/>
</dbReference>
<dbReference type="InterPro" id="IPR050768">
    <property type="entry name" value="UPF0353/GerABKA_families"/>
</dbReference>
<dbReference type="Proteomes" id="UP001501510">
    <property type="component" value="Unassembled WGS sequence"/>
</dbReference>
<feature type="transmembrane region" description="Helical" evidence="3">
    <location>
        <begin position="392"/>
        <end position="419"/>
    </location>
</feature>
<keyword evidence="2 3" id="KW-0472">Membrane</keyword>